<dbReference type="Gene3D" id="1.20.1180.10">
    <property type="entry name" value="Udp N-acetylglucosamine O-acyltransferase, C-terminal domain"/>
    <property type="match status" value="1"/>
</dbReference>
<feature type="domain" description="UDP N-acetylglucosamine O-acyltransferase C-terminal" evidence="7">
    <location>
        <begin position="173"/>
        <end position="254"/>
    </location>
</feature>
<keyword evidence="4 9" id="KW-0808">Transferase</keyword>
<keyword evidence="3" id="KW-0441">Lipid A biosynthesis</keyword>
<dbReference type="SUPFAM" id="SSF51161">
    <property type="entry name" value="Trimeric LpxA-like enzymes"/>
    <property type="match status" value="1"/>
</dbReference>
<sequence length="268" mass="29113">MISPLAQVHPNAKISPNVKIDAFAVVEENVEIGEGSHIMSHAIIMDGARIGKDCKIFPGAVISAVPQDLKFVGEETLAIIGDHTTIRECVTINRGTVDKWKTVVGSHCLLMAYVHVAHDCIIGNHVILVNGVTLAGHITVDDYAIINGLTGVQQFIHIGAHSYIGGQSSIRKDVPPFVKAAREPLSYAGINKVGLVRRGFSKEALEEISNIYHILFIQGHTTSTALSVIKERIPDTPIRANIISFIENSKAGIIRRYIKESADEDITL</sequence>
<evidence type="ECO:0000259" key="8">
    <source>
        <dbReference type="Pfam" id="PF25087"/>
    </source>
</evidence>
<evidence type="ECO:0000313" key="9">
    <source>
        <dbReference type="EMBL" id="TDX00186.1"/>
    </source>
</evidence>
<dbReference type="NCBIfam" id="TIGR01852">
    <property type="entry name" value="lipid_A_lpxA"/>
    <property type="match status" value="1"/>
</dbReference>
<protein>
    <submittedName>
        <fullName evidence="9">Acyl-[acyl-carrier-protein]--UDP-N-acetylglucosamine O-acyltransferase</fullName>
    </submittedName>
</protein>
<dbReference type="NCBIfam" id="NF003657">
    <property type="entry name" value="PRK05289.1"/>
    <property type="match status" value="1"/>
</dbReference>
<dbReference type="EMBL" id="SODV01000001">
    <property type="protein sequence ID" value="TDX00186.1"/>
    <property type="molecule type" value="Genomic_DNA"/>
</dbReference>
<dbReference type="Proteomes" id="UP000294498">
    <property type="component" value="Unassembled WGS sequence"/>
</dbReference>
<evidence type="ECO:0000256" key="4">
    <source>
        <dbReference type="ARBA" id="ARBA00022679"/>
    </source>
</evidence>
<dbReference type="InterPro" id="IPR037157">
    <property type="entry name" value="Acetyltransf_C_sf"/>
</dbReference>
<dbReference type="InterPro" id="IPR010137">
    <property type="entry name" value="Lipid_A_LpxA"/>
</dbReference>
<dbReference type="GO" id="GO:0008780">
    <property type="term" value="F:acyl-[acyl-carrier-protein]-UDP-N-acetylglucosamine O-acyltransferase activity"/>
    <property type="evidence" value="ECO:0007669"/>
    <property type="project" value="InterPro"/>
</dbReference>
<evidence type="ECO:0000256" key="1">
    <source>
        <dbReference type="ARBA" id="ARBA00022490"/>
    </source>
</evidence>
<keyword evidence="10" id="KW-1185">Reference proteome</keyword>
<dbReference type="PANTHER" id="PTHR43480:SF1">
    <property type="entry name" value="ACYL-[ACYL-CARRIER-PROTEIN]--UDP-N-ACETYLGLUCOSAMINE O-ACYLTRANSFERASE, MITOCHONDRIAL-RELATED"/>
    <property type="match status" value="1"/>
</dbReference>
<dbReference type="InterPro" id="IPR056729">
    <property type="entry name" value="GMPPB_C"/>
</dbReference>
<dbReference type="AlphaFoldDB" id="A0A4R8DQU6"/>
<dbReference type="GO" id="GO:0016020">
    <property type="term" value="C:membrane"/>
    <property type="evidence" value="ECO:0007669"/>
    <property type="project" value="GOC"/>
</dbReference>
<proteinExistence type="predicted"/>
<evidence type="ECO:0000256" key="5">
    <source>
        <dbReference type="ARBA" id="ARBA00023098"/>
    </source>
</evidence>
<organism evidence="9 10">
    <name type="scientific">Dinghuibacter silviterrae</name>
    <dbReference type="NCBI Taxonomy" id="1539049"/>
    <lineage>
        <taxon>Bacteria</taxon>
        <taxon>Pseudomonadati</taxon>
        <taxon>Bacteroidota</taxon>
        <taxon>Chitinophagia</taxon>
        <taxon>Chitinophagales</taxon>
        <taxon>Chitinophagaceae</taxon>
        <taxon>Dinghuibacter</taxon>
    </lineage>
</organism>
<accession>A0A4R8DQU6</accession>
<keyword evidence="6 9" id="KW-0012">Acyltransferase</keyword>
<dbReference type="CDD" id="cd03351">
    <property type="entry name" value="LbH_UDP-GlcNAc_AT"/>
    <property type="match status" value="1"/>
</dbReference>
<dbReference type="RefSeq" id="WP_133991531.1">
    <property type="nucleotide sequence ID" value="NZ_SODV01000001.1"/>
</dbReference>
<keyword evidence="1" id="KW-0963">Cytoplasm</keyword>
<keyword evidence="2" id="KW-0444">Lipid biosynthesis</keyword>
<evidence type="ECO:0000259" key="7">
    <source>
        <dbReference type="Pfam" id="PF13720"/>
    </source>
</evidence>
<dbReference type="PANTHER" id="PTHR43480">
    <property type="entry name" value="ACYL-[ACYL-CARRIER-PROTEIN]--UDP-N-ACETYLGLUCOSAMINE O-ACYLTRANSFERASE"/>
    <property type="match status" value="1"/>
</dbReference>
<dbReference type="Pfam" id="PF13720">
    <property type="entry name" value="Acetyltransf_11"/>
    <property type="match status" value="1"/>
</dbReference>
<evidence type="ECO:0000256" key="3">
    <source>
        <dbReference type="ARBA" id="ARBA00022556"/>
    </source>
</evidence>
<dbReference type="PIRSF" id="PIRSF000456">
    <property type="entry name" value="UDP-GlcNAc_acltr"/>
    <property type="match status" value="1"/>
</dbReference>
<evidence type="ECO:0000256" key="6">
    <source>
        <dbReference type="ARBA" id="ARBA00023315"/>
    </source>
</evidence>
<dbReference type="InterPro" id="IPR011004">
    <property type="entry name" value="Trimer_LpxA-like_sf"/>
</dbReference>
<keyword evidence="5" id="KW-0443">Lipid metabolism</keyword>
<feature type="domain" description="Mannose-1-phosphate guanyltransferase C-terminal" evidence="8">
    <location>
        <begin position="6"/>
        <end position="104"/>
    </location>
</feature>
<reference evidence="9 10" key="1">
    <citation type="submission" date="2019-03" db="EMBL/GenBank/DDBJ databases">
        <title>Genomic Encyclopedia of Type Strains, Phase IV (KMG-IV): sequencing the most valuable type-strain genomes for metagenomic binning, comparative biology and taxonomic classification.</title>
        <authorList>
            <person name="Goeker M."/>
        </authorList>
    </citation>
    <scope>NUCLEOTIDE SEQUENCE [LARGE SCALE GENOMIC DNA]</scope>
    <source>
        <strain evidence="9 10">DSM 100059</strain>
    </source>
</reference>
<evidence type="ECO:0000313" key="10">
    <source>
        <dbReference type="Proteomes" id="UP000294498"/>
    </source>
</evidence>
<dbReference type="Gene3D" id="2.160.10.10">
    <property type="entry name" value="Hexapeptide repeat proteins"/>
    <property type="match status" value="1"/>
</dbReference>
<comment type="caution">
    <text evidence="9">The sequence shown here is derived from an EMBL/GenBank/DDBJ whole genome shotgun (WGS) entry which is preliminary data.</text>
</comment>
<dbReference type="OrthoDB" id="9807278at2"/>
<gene>
    <name evidence="9" type="ORF">EDB95_1204</name>
</gene>
<dbReference type="Pfam" id="PF25087">
    <property type="entry name" value="GMPPB_C"/>
    <property type="match status" value="1"/>
</dbReference>
<name>A0A4R8DQU6_9BACT</name>
<dbReference type="GO" id="GO:0009245">
    <property type="term" value="P:lipid A biosynthetic process"/>
    <property type="evidence" value="ECO:0007669"/>
    <property type="project" value="UniProtKB-KW"/>
</dbReference>
<dbReference type="InterPro" id="IPR029098">
    <property type="entry name" value="Acetyltransf_C"/>
</dbReference>
<evidence type="ECO:0000256" key="2">
    <source>
        <dbReference type="ARBA" id="ARBA00022516"/>
    </source>
</evidence>